<accession>A0A9N9C8F1</accession>
<protein>
    <submittedName>
        <fullName evidence="2">18627_t:CDS:1</fullName>
    </submittedName>
</protein>
<comment type="caution">
    <text evidence="2">The sequence shown here is derived from an EMBL/GenBank/DDBJ whole genome shotgun (WGS) entry which is preliminary data.</text>
</comment>
<feature type="compositionally biased region" description="Low complexity" evidence="1">
    <location>
        <begin position="99"/>
        <end position="120"/>
    </location>
</feature>
<name>A0A9N9C8F1_9GLOM</name>
<keyword evidence="3" id="KW-1185">Reference proteome</keyword>
<dbReference type="OrthoDB" id="2394703at2759"/>
<evidence type="ECO:0000256" key="1">
    <source>
        <dbReference type="SAM" id="MobiDB-lite"/>
    </source>
</evidence>
<sequence>MWKAVHVHVLIDEYKENNAEFYNMSGSQKSLFWNGVTTRINFEFGTYFTGNNCKDKFNGLNMVLYIQGDPKGKSTKNGRTYYHDPPPRYTETSQSPPISNENNKTSSSSQSHTVSNKNND</sequence>
<reference evidence="2" key="1">
    <citation type="submission" date="2021-06" db="EMBL/GenBank/DDBJ databases">
        <authorList>
            <person name="Kallberg Y."/>
            <person name="Tangrot J."/>
            <person name="Rosling A."/>
        </authorList>
    </citation>
    <scope>NUCLEOTIDE SEQUENCE</scope>
    <source>
        <strain evidence="2">IN212</strain>
    </source>
</reference>
<dbReference type="Proteomes" id="UP000789396">
    <property type="component" value="Unassembled WGS sequence"/>
</dbReference>
<feature type="region of interest" description="Disordered" evidence="1">
    <location>
        <begin position="68"/>
        <end position="120"/>
    </location>
</feature>
<organism evidence="2 3">
    <name type="scientific">Racocetra fulgida</name>
    <dbReference type="NCBI Taxonomy" id="60492"/>
    <lineage>
        <taxon>Eukaryota</taxon>
        <taxon>Fungi</taxon>
        <taxon>Fungi incertae sedis</taxon>
        <taxon>Mucoromycota</taxon>
        <taxon>Glomeromycotina</taxon>
        <taxon>Glomeromycetes</taxon>
        <taxon>Diversisporales</taxon>
        <taxon>Gigasporaceae</taxon>
        <taxon>Racocetra</taxon>
    </lineage>
</organism>
<gene>
    <name evidence="2" type="ORF">RFULGI_LOCUS6378</name>
</gene>
<proteinExistence type="predicted"/>
<evidence type="ECO:0000313" key="3">
    <source>
        <dbReference type="Proteomes" id="UP000789396"/>
    </source>
</evidence>
<dbReference type="EMBL" id="CAJVPZ010008150">
    <property type="protein sequence ID" value="CAG8594890.1"/>
    <property type="molecule type" value="Genomic_DNA"/>
</dbReference>
<evidence type="ECO:0000313" key="2">
    <source>
        <dbReference type="EMBL" id="CAG8594890.1"/>
    </source>
</evidence>
<dbReference type="AlphaFoldDB" id="A0A9N9C8F1"/>